<dbReference type="AlphaFoldDB" id="A0A9P4HMC6"/>
<accession>A0A9P4HMC6</accession>
<feature type="region of interest" description="Disordered" evidence="1">
    <location>
        <begin position="97"/>
        <end position="143"/>
    </location>
</feature>
<feature type="region of interest" description="Disordered" evidence="1">
    <location>
        <begin position="337"/>
        <end position="358"/>
    </location>
</feature>
<comment type="caution">
    <text evidence="3">The sequence shown here is derived from an EMBL/GenBank/DDBJ whole genome shotgun (WGS) entry which is preliminary data.</text>
</comment>
<sequence length="544" mass="53050">MRVTSSVLCMVALSTGVLGHVPAPSPVSSTTEPCESDLSSSIPSSTPQSKNQQMTTTVIAYSPSPSPIVDSQSSPSVGSWSPSNSFYVAPLPLPSTPSGPLSSPVVTKSGSSAATGQTTPASAAISPSSSSIVSLPASSSGNDWSPSNSFYVVPVPLSSSIGQPSVSTPSAIYGSPTPPVAASSQASASPAATSGAPLPGSSSVVEWSPSNSFYVVPVPLSSSIGQPSVSTPSAIYGSPTPPVAASSQASASPAATSGAPLPGSSSVAAWSQSNSFYVVPLPISSGSLASSPSTIALSAVETLPFIPGVIPSSTPGVVASFTPGIVLSLTPDVIPPPQSSASAVPSSNGQPVLPSQVPSSGVAASLTAATTPGASTSVPAPSSAPAASSILPSSGSVASSLGSAASSAVSADSSIASAPLSDSSAPSTTFIPINTASFSRASAYTPLSATPSSSRRPSASSARSTLSTTAVPSSSFSAQGTGIPPAPSAAGASGNISARGKERVWWVAFLVDVGSVTVYNLAEDGVTARYSSRVMTMPGFDRIL</sequence>
<feature type="compositionally biased region" description="Low complexity" evidence="1">
    <location>
        <begin position="120"/>
        <end position="143"/>
    </location>
</feature>
<feature type="compositionally biased region" description="Low complexity" evidence="1">
    <location>
        <begin position="36"/>
        <end position="49"/>
    </location>
</feature>
<feature type="region of interest" description="Disordered" evidence="1">
    <location>
        <begin position="20"/>
        <end position="54"/>
    </location>
</feature>
<dbReference type="EMBL" id="ML978155">
    <property type="protein sequence ID" value="KAF2036189.1"/>
    <property type="molecule type" value="Genomic_DNA"/>
</dbReference>
<feature type="region of interest" description="Disordered" evidence="1">
    <location>
        <begin position="170"/>
        <end position="201"/>
    </location>
</feature>
<feature type="chain" id="PRO_5040111634" evidence="2">
    <location>
        <begin position="20"/>
        <end position="544"/>
    </location>
</feature>
<evidence type="ECO:0000256" key="1">
    <source>
        <dbReference type="SAM" id="MobiDB-lite"/>
    </source>
</evidence>
<feature type="compositionally biased region" description="Low complexity" evidence="1">
    <location>
        <begin position="446"/>
        <end position="470"/>
    </location>
</feature>
<dbReference type="OrthoDB" id="3801428at2759"/>
<keyword evidence="2" id="KW-0732">Signal</keyword>
<organism evidence="3 4">
    <name type="scientific">Setomelanomma holmii</name>
    <dbReference type="NCBI Taxonomy" id="210430"/>
    <lineage>
        <taxon>Eukaryota</taxon>
        <taxon>Fungi</taxon>
        <taxon>Dikarya</taxon>
        <taxon>Ascomycota</taxon>
        <taxon>Pezizomycotina</taxon>
        <taxon>Dothideomycetes</taxon>
        <taxon>Pleosporomycetidae</taxon>
        <taxon>Pleosporales</taxon>
        <taxon>Pleosporineae</taxon>
        <taxon>Phaeosphaeriaceae</taxon>
        <taxon>Setomelanomma</taxon>
    </lineage>
</organism>
<gene>
    <name evidence="3" type="ORF">EK21DRAFT_83894</name>
</gene>
<evidence type="ECO:0000313" key="4">
    <source>
        <dbReference type="Proteomes" id="UP000799777"/>
    </source>
</evidence>
<feature type="compositionally biased region" description="Polar residues" evidence="1">
    <location>
        <begin position="471"/>
        <end position="480"/>
    </location>
</feature>
<feature type="compositionally biased region" description="Low complexity" evidence="1">
    <location>
        <begin position="243"/>
        <end position="264"/>
    </location>
</feature>
<feature type="region of interest" description="Disordered" evidence="1">
    <location>
        <begin position="446"/>
        <end position="494"/>
    </location>
</feature>
<evidence type="ECO:0000256" key="2">
    <source>
        <dbReference type="SAM" id="SignalP"/>
    </source>
</evidence>
<feature type="compositionally biased region" description="Low complexity" evidence="1">
    <location>
        <begin position="180"/>
        <end position="201"/>
    </location>
</feature>
<dbReference type="Proteomes" id="UP000799777">
    <property type="component" value="Unassembled WGS sequence"/>
</dbReference>
<keyword evidence="4" id="KW-1185">Reference proteome</keyword>
<reference evidence="3" key="1">
    <citation type="journal article" date="2020" name="Stud. Mycol.">
        <title>101 Dothideomycetes genomes: a test case for predicting lifestyles and emergence of pathogens.</title>
        <authorList>
            <person name="Haridas S."/>
            <person name="Albert R."/>
            <person name="Binder M."/>
            <person name="Bloem J."/>
            <person name="Labutti K."/>
            <person name="Salamov A."/>
            <person name="Andreopoulos B."/>
            <person name="Baker S."/>
            <person name="Barry K."/>
            <person name="Bills G."/>
            <person name="Bluhm B."/>
            <person name="Cannon C."/>
            <person name="Castanera R."/>
            <person name="Culley D."/>
            <person name="Daum C."/>
            <person name="Ezra D."/>
            <person name="Gonzalez J."/>
            <person name="Henrissat B."/>
            <person name="Kuo A."/>
            <person name="Liang C."/>
            <person name="Lipzen A."/>
            <person name="Lutzoni F."/>
            <person name="Magnuson J."/>
            <person name="Mondo S."/>
            <person name="Nolan M."/>
            <person name="Ohm R."/>
            <person name="Pangilinan J."/>
            <person name="Park H.-J."/>
            <person name="Ramirez L."/>
            <person name="Alfaro M."/>
            <person name="Sun H."/>
            <person name="Tritt A."/>
            <person name="Yoshinaga Y."/>
            <person name="Zwiers L.-H."/>
            <person name="Turgeon B."/>
            <person name="Goodwin S."/>
            <person name="Spatafora J."/>
            <person name="Crous P."/>
            <person name="Grigoriev I."/>
        </authorList>
    </citation>
    <scope>NUCLEOTIDE SEQUENCE</scope>
    <source>
        <strain evidence="3">CBS 110217</strain>
    </source>
</reference>
<feature type="region of interest" description="Disordered" evidence="1">
    <location>
        <begin position="240"/>
        <end position="264"/>
    </location>
</feature>
<name>A0A9P4HMC6_9PLEO</name>
<protein>
    <submittedName>
        <fullName evidence="3">Uncharacterized protein</fullName>
    </submittedName>
</protein>
<evidence type="ECO:0000313" key="3">
    <source>
        <dbReference type="EMBL" id="KAF2036189.1"/>
    </source>
</evidence>
<proteinExistence type="predicted"/>
<feature type="compositionally biased region" description="Polar residues" evidence="1">
    <location>
        <begin position="105"/>
        <end position="119"/>
    </location>
</feature>
<feature type="signal peptide" evidence="2">
    <location>
        <begin position="1"/>
        <end position="19"/>
    </location>
</feature>